<proteinExistence type="predicted"/>
<feature type="transmembrane region" description="Helical" evidence="3">
    <location>
        <begin position="3592"/>
        <end position="3615"/>
    </location>
</feature>
<accession>A0A2H6KK68</accession>
<comment type="caution">
    <text evidence="4">The sequence shown here is derived from an EMBL/GenBank/DDBJ whole genome shotgun (WGS) entry which is preliminary data.</text>
</comment>
<feature type="compositionally biased region" description="Low complexity" evidence="2">
    <location>
        <begin position="189"/>
        <end position="212"/>
    </location>
</feature>
<evidence type="ECO:0000313" key="5">
    <source>
        <dbReference type="Proteomes" id="UP000236319"/>
    </source>
</evidence>
<dbReference type="SUPFAM" id="SSF81995">
    <property type="entry name" value="beta-sandwich domain of Sec23/24"/>
    <property type="match status" value="1"/>
</dbReference>
<feature type="coiled-coil region" evidence="1">
    <location>
        <begin position="869"/>
        <end position="922"/>
    </location>
</feature>
<keyword evidence="3" id="KW-0812">Transmembrane</keyword>
<dbReference type="RefSeq" id="XP_028869625.1">
    <property type="nucleotide sequence ID" value="XM_029013792.1"/>
</dbReference>
<dbReference type="PANTHER" id="PTHR44826">
    <property type="entry name" value="SPORE COAT PROTEIN SP85"/>
    <property type="match status" value="1"/>
</dbReference>
<evidence type="ECO:0008006" key="6">
    <source>
        <dbReference type="Google" id="ProtNLM"/>
    </source>
</evidence>
<feature type="coiled-coil region" evidence="1">
    <location>
        <begin position="544"/>
        <end position="571"/>
    </location>
</feature>
<evidence type="ECO:0000256" key="2">
    <source>
        <dbReference type="SAM" id="MobiDB-lite"/>
    </source>
</evidence>
<keyword evidence="3" id="KW-0472">Membrane</keyword>
<keyword evidence="3" id="KW-1133">Transmembrane helix</keyword>
<keyword evidence="5" id="KW-1185">Reference proteome</keyword>
<dbReference type="PANTHER" id="PTHR44826:SF16">
    <property type="entry name" value="GP152 PROTEIN"/>
    <property type="match status" value="1"/>
</dbReference>
<evidence type="ECO:0000313" key="4">
    <source>
        <dbReference type="EMBL" id="GBE63382.1"/>
    </source>
</evidence>
<feature type="region of interest" description="Disordered" evidence="2">
    <location>
        <begin position="22"/>
        <end position="42"/>
    </location>
</feature>
<sequence>MGNTKEILLPLASPLVAVAPLPAAHRRRPPRRPEDTLPPALALKPPHRRTVAARRRTRQGTRQRQVLLTIIVPSPTYSTTHPLNHSTTHPTTHPHTHPLNHSPTHPLTQPLTHPLTHPLNHSPTQPLTHPPTHLITHSTTHPPTHPPTHSTTHPPTHPLTYSLTQPHTHPTTHPLTHSPTYSLTHPLNHSTTYSPTHSTTHSLTHSTTHSHTQPLNHSLTHLPNHPTTQPLNHSTTHLITHSTTSAFTGRFAPCLPSSLTSSINLEDLKNKLNIFTVGDQSKECEKLLENLTDGLERFLGYDKESKGYDGSGIVYSDLDRLCDGVMSFLHGVLDNIQPKLGLHKNRIDKAIESLNLHKHSGKEGFNAAIGAVVLGVRQYNEGVVNSNNLVKKPIEALMQKMKILNEQVSNLNTINVAAGEIDKAVRDVNQKVEDTTGYAKTFSKGIASAKEDIKDLNDDLELKVKNAKDNIFHEVTRLHEIHKQQKEDLTAVTENVKNKLNDAREQIDSQISQQVTALVEKLKKLVAELLTKLKELDKWLKQYVTDLETRMKEAEEIVKAVGEKVEKILEEVDKNGKHKIALKEAANMIRQKAFSLKEAGEAAKKKAQEELKTALGAVIKMNTALRTDLDDVNKRINQGIREYVTKLGEALHKGMTVAKYDVWDTTTTPGVNALHNAVTRTYKDKLGAFGDKLQQVLQEAMKTDEQGKPNDLGKYIEWFLHDLNKAKAKLVDLKGPSIPQAEDIVKELNAYLMKPVEEQLPTRGVDVDITKRPEILRAYKTHVNQENLLSSSPEQLKGELPDAIKKIETKVTEALTNIQTLDAQAKQQLDHVNEHLDSLCQAITTFAETGDDSAKNKITELKRKIGITLKGEQTSFQKVRDNLNQLREDNLRKAINDAENFAVEAEEERKKTIQELNTHVQDTLESAKSTITNDVKSRYVKFVKSQLTKFADKVIKELGTLPKEITDDAKLKFKGFMGVFQQKLTDSQLPTNLDGNAKLETLSSRAKTFFTELLKTLNMRPQIMDSNNLSKLRSKLDTLFTDLTKYNTKFVNDLSALNTLLTDMHPDSYSHQNNPLLQFLKGGITNMHSELDKAYVSVYDSARAIEWDRKDNPETTYCAKAFLTTVPILTDLMDINQSCMNSEWCRKSVFSSENKGPVAKYLKHYGYDIPTSSDKADGHLRRDITGIIIGTLLNNNNNNSRLFTHLGKNDGLIQQLYEYLHLYYEVSHLYTTSKRHPSSVYEMLTWLTGLPHNPVYQDLSFDGFSSLFDKPKNTASEGDIGVTDLSALHLKASPATFTAQDVSNALTAVCSKAEDVLISILGHGHADGIYAVEFSNNSLNLSYPSSPSQCLVFLADLLYRLYQQLIFLYQQCKHGQFCSGWNKCWYGQGIAGSSWSCNTLQCPNQTGDQNADQKGNQKHNQTCDQKCKQHSDCGIKSPLQSFLEDGLVGFLPHQLTKLGCGVACSLGSHRGQPCITPMGFPDLSAMASHRQTGKYLEEVLYEFCGKPDKPLTQLCSYITCILQRTPQTLGDLFAFYFNFLDKWNSNDGHKRHAFVNAVQSANFGDAKTTLEIGSMFGSSDHSGRTHRNANLHSLVKCEANKGDASLPCGTYLKPICRDIWNTFSSKNSGKYLSWIVYLSETFYDLLKKLYDDCCATCDKKGTRCYEKCCTEKCPVKYTDKNGQSTTPSIRDTHTPDCSSIVKCPHTLRTLSKYGFYFGSSWRMSGERGEKTKRTCRDLCRALDRVLSKKKEDGAALAKMAIYVDIISPLVAVAPVPAAHHRRPPRRPEDTLPLKITLKPPHRRAVPPRRCKEDARKKALKDITDRQTTLNELKEKLKDFIGDENCKNLLTNLTEGLEKFLGYDKTSKGYDGTGIVYSDLDRLCDGVMAFLHSVLKNVCDKQPYKVGKEKFFTEVVSVLEKKLCSGHEGFKDVIAQVATGVGGYNREVERSNNLVKGKIEELQGFVKDEKKGKWLDRVNGLQAESVGRDPNPDKEDPEVSKAKELVQECEQKSDAFNRSFDNRIPNAWNKGSKIERKQEFKDLNPALRDKIENAKKNISYETDRLRTLTKKENEKLYEMTTQIKSTLEVLKRCVNREIDTKVRELVKKINEKVTLILADLKEINETLYKYVEQLRKWINDADGIVDGAIKEARKIADKGLAWPTDDQLKGKVDDLRNKGVEIYGKFESAKNQVAQLVQAAQDKVRLLEEAVRYDLNHVKTQLLTKLAEYVQGYVTEVQKRVNEIIAGESSKSDGLKGIKEKIVQKYAEGFQSDSAFEAKVKEWLENILKENKMVKKEIVGYLKHGQNQSRLNKKYNESNDVNYEEASKKIADIIIDQMKKKFDSGKIWAAPNKSPDGPTDCIKYNLEYIKGVCDKFAESLNGKLEEDGIYKGEHVIDKISAAIKESGDDSKALFHKPPDDNYTFTFAVRNTLAALSSTAKRFADELNKFALTKGKPSVGDSNTNLAANLDAALKVATDMDTAFEKALERPEPGSTSNTHKIFDPNSADLEANIQKTISEALDKQIGPTGDGGDDMGKIKTLEKLTTSFTKPSGRTSKKEELTTAINEISSQTDEAFLAANTATGNAVKFDTLSKEIKEKLTKILNAFAAKGKEVKDALQKFKVDNIGKKMQGVTVKDDTLQKLHDDLLELQSVTLDKVIKATTELMKVQVPKFREACINTLQGHVDQQVEDAITKLTTLANKNYVTSVKEMLQAFASRVQKILQPLPTAIDTDRKEGFKGFMRTFEGKITDNATTDENIKKLKDLADQQADSAEQKAKLFKTLSAEFQKWYNHINTYILGETKREHGENMQNRNPPVDGESNPHPCVEHLGTMKNKLDTLLNHLSALDNPNRKYIFDTTFQEHLSALHALLTTVRPDSYSAPSNPLLDLLTRGLTGMYAELEKAYISTYDSQPWQAEEGEKYAKVCLSIMDGMQKHLGDLSRESNSNNNNQINLSNGLGNAFFDRGFKVATAKDKQDGELKNDINMQGNKIRDLCYNKIIVSTSPTKEFLKIYFPGLKDNVNLKDILDVLYTMLVRYREVRHLRHIPGAKPPTTVCQMLQWLAGLSYNRIYTKLEGKFAEFFDNKEKDKSAKIPIEVAMPSRRSEKMLRSLTFDEMSDLFNNITIRPYHILVTILGNGHADGRYACDFLTNPDDLFYPSDTDQCLDMLVEICLRLNEQILFLFKQCQNGPGSSGWRDCLYGRGVGGYAWTCNDKPCANQNCSQIANQMHNQTPNQKTNRYCGQQCDQHPKCGLKSPLQSFLEDGLVGFLPHSFTTPGCKLTCTVSNHKGLPCKTPMGFKDLSQMASRTGSGRCIKDVLDPFCGTRECSLSLICSYFIYLLHRPPQTLGDMFAFYYNILDHWCDDHSKQKEHRRQAFDDAVERANLGRPHSDLDITKILGSKIHSSDNHPKGDLFSLLSCDPETTPSFPCGSYLQSMSDDTRLLYSKGYADNYLSWIVYITETFYELLKQLYSECCTKCNTQGTRCHDKSCVEGCKVKSAYQSDGPSKQLTGQKHEDKCHSIVTCRDTHPTLYTYGFTFGSPWNLSGKGSDPNQKRTCQDLCQALEKVCHGRSVLADLVINKIPAFLWEIRYKFFYTLLALWSLSLLYLLHIAVVRLDVLRIRYHLRSPASHRIAAQSLLAAARVRALPNVKYFSP</sequence>
<dbReference type="EMBL" id="BDSA01000039">
    <property type="protein sequence ID" value="GBE63382.1"/>
    <property type="molecule type" value="Genomic_DNA"/>
</dbReference>
<dbReference type="VEuPathDB" id="PiroplasmaDB:BOVATA_048750"/>
<feature type="compositionally biased region" description="Low complexity" evidence="2">
    <location>
        <begin position="78"/>
        <end position="91"/>
    </location>
</feature>
<name>A0A2H6KK68_9APIC</name>
<dbReference type="GeneID" id="39877152"/>
<evidence type="ECO:0000256" key="3">
    <source>
        <dbReference type="SAM" id="Phobius"/>
    </source>
</evidence>
<feature type="region of interest" description="Disordered" evidence="2">
    <location>
        <begin position="75"/>
        <end position="234"/>
    </location>
</feature>
<feature type="coiled-coil region" evidence="1">
    <location>
        <begin position="2036"/>
        <end position="2070"/>
    </location>
</feature>
<dbReference type="InterPro" id="IPR051860">
    <property type="entry name" value="Plasmodium_CSP_Invasion"/>
</dbReference>
<evidence type="ECO:0000256" key="1">
    <source>
        <dbReference type="SAM" id="Coils"/>
    </source>
</evidence>
<organism evidence="4 5">
    <name type="scientific">Babesia ovata</name>
    <dbReference type="NCBI Taxonomy" id="189622"/>
    <lineage>
        <taxon>Eukaryota</taxon>
        <taxon>Sar</taxon>
        <taxon>Alveolata</taxon>
        <taxon>Apicomplexa</taxon>
        <taxon>Aconoidasida</taxon>
        <taxon>Piroplasmida</taxon>
        <taxon>Babesiidae</taxon>
        <taxon>Babesia</taxon>
    </lineage>
</organism>
<feature type="coiled-coil region" evidence="1">
    <location>
        <begin position="446"/>
        <end position="513"/>
    </location>
</feature>
<protein>
    <recommendedName>
        <fullName evidence="6">C3H1-type domain-containing protein</fullName>
    </recommendedName>
</protein>
<feature type="compositionally biased region" description="Low complexity" evidence="2">
    <location>
        <begin position="99"/>
        <end position="180"/>
    </location>
</feature>
<reference evidence="4 5" key="1">
    <citation type="journal article" date="2017" name="BMC Genomics">
        <title>Whole-genome assembly of Babesia ovata and comparative genomics between closely related pathogens.</title>
        <authorList>
            <person name="Yamagishi J."/>
            <person name="Asada M."/>
            <person name="Hakimi H."/>
            <person name="Tanaka T.Q."/>
            <person name="Sugimoto C."/>
            <person name="Kawazu S."/>
        </authorList>
    </citation>
    <scope>NUCLEOTIDE SEQUENCE [LARGE SCALE GENOMIC DNA]</scope>
    <source>
        <strain evidence="4 5">Miyake</strain>
    </source>
</reference>
<dbReference type="Proteomes" id="UP000236319">
    <property type="component" value="Unassembled WGS sequence"/>
</dbReference>
<keyword evidence="1" id="KW-0175">Coiled coil</keyword>
<feature type="compositionally biased region" description="Polar residues" evidence="2">
    <location>
        <begin position="213"/>
        <end position="232"/>
    </location>
</feature>
<gene>
    <name evidence="4" type="ORF">BOVATA_048750</name>
</gene>